<accession>V2UBI8</accession>
<sequence>MSDANKIQFKVELELYLKSPEEIQKWALDTLEINPSDELALEVCFLADLQEVIEYFKKIHITDLDINTRNNVIHSLLNEYVLSHLTSIRSKEAIYPFFQKITLISKYLEDKNLNNLLISYDDELYLALENYSSLEPMEVFHNFINELQKWQEQTSI</sequence>
<dbReference type="AlphaFoldDB" id="V2UBI8"/>
<name>V2UBI8_9GAMM</name>
<evidence type="ECO:0000313" key="1">
    <source>
        <dbReference type="EMBL" id="ESK47847.1"/>
    </source>
</evidence>
<dbReference type="EMBL" id="AYET01000004">
    <property type="protein sequence ID" value="ESK47847.1"/>
    <property type="molecule type" value="Genomic_DNA"/>
</dbReference>
<dbReference type="eggNOG" id="ENOG502ZMZU">
    <property type="taxonomic scope" value="Bacteria"/>
</dbReference>
<keyword evidence="2" id="KW-1185">Reference proteome</keyword>
<gene>
    <name evidence="1" type="ORF">P253_01864</name>
</gene>
<comment type="caution">
    <text evidence="1">The sequence shown here is derived from an EMBL/GenBank/DDBJ whole genome shotgun (WGS) entry which is preliminary data.</text>
</comment>
<dbReference type="OrthoDB" id="6703830at2"/>
<protein>
    <submittedName>
        <fullName evidence="1">Uncharacterized protein</fullName>
    </submittedName>
</protein>
<dbReference type="RefSeq" id="WP_016658411.1">
    <property type="nucleotide sequence ID" value="NZ_BBSF01000097.1"/>
</dbReference>
<dbReference type="HOGENOM" id="CLU_138963_0_0_6"/>
<evidence type="ECO:0000313" key="2">
    <source>
        <dbReference type="Proteomes" id="UP000018415"/>
    </source>
</evidence>
<reference evidence="1 2" key="1">
    <citation type="submission" date="2013-10" db="EMBL/GenBank/DDBJ databases">
        <title>The Genome Sequence of Acinetobacter indicus CIP 110367.</title>
        <authorList>
            <consortium name="The Broad Institute Genomics Platform"/>
            <consortium name="The Broad Institute Genome Sequencing Center for Infectious Disease"/>
            <person name="Cerqueira G."/>
            <person name="Feldgarden M."/>
            <person name="Courvalin P."/>
            <person name="Grillot-Courvalin C."/>
            <person name="Clermont D."/>
            <person name="Rocha E."/>
            <person name="Yoon E.-J."/>
            <person name="Nemec A."/>
            <person name="Young S.K."/>
            <person name="Zeng Q."/>
            <person name="Gargeya S."/>
            <person name="Fitzgerald M."/>
            <person name="Abouelleil A."/>
            <person name="Alvarado L."/>
            <person name="Berlin A.M."/>
            <person name="Chapman S.B."/>
            <person name="Gainer-Dewar J."/>
            <person name="Goldberg J."/>
            <person name="Gnerre S."/>
            <person name="Griggs A."/>
            <person name="Gujja S."/>
            <person name="Hansen M."/>
            <person name="Howarth C."/>
            <person name="Imamovic A."/>
            <person name="Ireland A."/>
            <person name="Larimer J."/>
            <person name="McCowan C."/>
            <person name="Murphy C."/>
            <person name="Pearson M."/>
            <person name="Poon T.W."/>
            <person name="Priest M."/>
            <person name="Roberts A."/>
            <person name="Saif S."/>
            <person name="Shea T."/>
            <person name="Sykes S."/>
            <person name="Wortman J."/>
            <person name="Nusbaum C."/>
            <person name="Birren B."/>
        </authorList>
    </citation>
    <scope>NUCLEOTIDE SEQUENCE [LARGE SCALE GENOMIC DNA]</scope>
    <source>
        <strain evidence="1 2">CIP 110367</strain>
    </source>
</reference>
<dbReference type="Proteomes" id="UP000018415">
    <property type="component" value="Unassembled WGS sequence"/>
</dbReference>
<organism evidence="1 2">
    <name type="scientific">Acinetobacter indicus CIP 110367</name>
    <dbReference type="NCBI Taxonomy" id="1341679"/>
    <lineage>
        <taxon>Bacteria</taxon>
        <taxon>Pseudomonadati</taxon>
        <taxon>Pseudomonadota</taxon>
        <taxon>Gammaproteobacteria</taxon>
        <taxon>Moraxellales</taxon>
        <taxon>Moraxellaceae</taxon>
        <taxon>Acinetobacter</taxon>
    </lineage>
</organism>
<proteinExistence type="predicted"/>